<dbReference type="STRING" id="426128.SAMN05660297_02617"/>
<organism evidence="1 2">
    <name type="scientific">Natronincola peptidivorans</name>
    <dbReference type="NCBI Taxonomy" id="426128"/>
    <lineage>
        <taxon>Bacteria</taxon>
        <taxon>Bacillati</taxon>
        <taxon>Bacillota</taxon>
        <taxon>Clostridia</taxon>
        <taxon>Peptostreptococcales</taxon>
        <taxon>Natronincolaceae</taxon>
        <taxon>Natronincola</taxon>
    </lineage>
</organism>
<keyword evidence="2" id="KW-1185">Reference proteome</keyword>
<dbReference type="Pfam" id="PF04463">
    <property type="entry name" value="2-thiour_desulf"/>
    <property type="match status" value="1"/>
</dbReference>
<gene>
    <name evidence="1" type="ORF">SAMN05660297_02617</name>
</gene>
<evidence type="ECO:0000313" key="2">
    <source>
        <dbReference type="Proteomes" id="UP000199568"/>
    </source>
</evidence>
<name>A0A1I0EYB3_9FIRM</name>
<dbReference type="PANTHER" id="PTHR30087:SF1">
    <property type="entry name" value="HYPOTHETICAL CYTOSOLIC PROTEIN"/>
    <property type="match status" value="1"/>
</dbReference>
<dbReference type="Proteomes" id="UP000199568">
    <property type="component" value="Unassembled WGS sequence"/>
</dbReference>
<protein>
    <submittedName>
        <fullName evidence="1">Uncharacterized conserved protein YbbK, DUF523 family</fullName>
    </submittedName>
</protein>
<reference evidence="1 2" key="1">
    <citation type="submission" date="2016-10" db="EMBL/GenBank/DDBJ databases">
        <authorList>
            <person name="de Groot N.N."/>
        </authorList>
    </citation>
    <scope>NUCLEOTIDE SEQUENCE [LARGE SCALE GENOMIC DNA]</scope>
    <source>
        <strain evidence="1 2">DSM 18979</strain>
    </source>
</reference>
<dbReference type="RefSeq" id="WP_090444842.1">
    <property type="nucleotide sequence ID" value="NZ_FOHU01000012.1"/>
</dbReference>
<dbReference type="PANTHER" id="PTHR30087">
    <property type="entry name" value="INNER MEMBRANE PROTEIN"/>
    <property type="match status" value="1"/>
</dbReference>
<dbReference type="InterPro" id="IPR007553">
    <property type="entry name" value="2-thiour_desulf"/>
</dbReference>
<proteinExistence type="predicted"/>
<sequence>MKLISACLLGVNCRYNGKNNEKPSILKSIGEDSFIPICPEQLGGLTTPRPPAEIQGGDGEDVLEGKARIINKNGEDVTEAFVRGAKETLKIAKCLEVSEAILKARSPSCGVGEIYDGTFSNVFRKGCGVTTAILKKNGIMIYSDEEYPITS</sequence>
<dbReference type="AlphaFoldDB" id="A0A1I0EYB3"/>
<dbReference type="EMBL" id="FOHU01000012">
    <property type="protein sequence ID" value="SET50467.1"/>
    <property type="molecule type" value="Genomic_DNA"/>
</dbReference>
<evidence type="ECO:0000313" key="1">
    <source>
        <dbReference type="EMBL" id="SET50467.1"/>
    </source>
</evidence>
<accession>A0A1I0EYB3</accession>
<dbReference type="OrthoDB" id="9797779at2"/>